<dbReference type="InterPro" id="IPR031734">
    <property type="entry name" value="MBF2"/>
</dbReference>
<sequence>MAPRKTAKRTETDAADSPAENNDVSAPKKSKKQAVEEAVVREPRLPRAAKNKKPEPEPAPVKAAPKPRAAKKTDAEKKTAAKKSKKAEAEDEEPEKMEEDEEVEEAKPAKKSKGKVAKKADKADKEEMSDDASRNMSKAACLFLGLLGALVACASSTPYYVGSYNSNYNGYAKANQSHNLIMGVRQPGDRLIYQESIVKPSKFLQVISVEKSFNVSNGYFLTQIRAMDQKTNGNGAFATRVRGGPGYNNVTLSFKSQRGHGINFLVQLYARSRYY</sequence>
<keyword evidence="2" id="KW-0812">Transmembrane</keyword>
<protein>
    <submittedName>
        <fullName evidence="3">Uncharacterized protein</fullName>
    </submittedName>
</protein>
<name>A0A6H5INA7_9HYME</name>
<dbReference type="Pfam" id="PF15868">
    <property type="entry name" value="MBF2"/>
    <property type="match status" value="1"/>
</dbReference>
<dbReference type="PANTHER" id="PTHR37685">
    <property type="entry name" value="GEO11136P1-RELATED"/>
    <property type="match status" value="1"/>
</dbReference>
<dbReference type="OrthoDB" id="8192785at2759"/>
<evidence type="ECO:0000313" key="4">
    <source>
        <dbReference type="Proteomes" id="UP000479190"/>
    </source>
</evidence>
<keyword evidence="4" id="KW-1185">Reference proteome</keyword>
<proteinExistence type="predicted"/>
<feature type="transmembrane region" description="Helical" evidence="2">
    <location>
        <begin position="139"/>
        <end position="161"/>
    </location>
</feature>
<organism evidence="3 4">
    <name type="scientific">Trichogramma brassicae</name>
    <dbReference type="NCBI Taxonomy" id="86971"/>
    <lineage>
        <taxon>Eukaryota</taxon>
        <taxon>Metazoa</taxon>
        <taxon>Ecdysozoa</taxon>
        <taxon>Arthropoda</taxon>
        <taxon>Hexapoda</taxon>
        <taxon>Insecta</taxon>
        <taxon>Pterygota</taxon>
        <taxon>Neoptera</taxon>
        <taxon>Endopterygota</taxon>
        <taxon>Hymenoptera</taxon>
        <taxon>Apocrita</taxon>
        <taxon>Proctotrupomorpha</taxon>
        <taxon>Chalcidoidea</taxon>
        <taxon>Trichogrammatidae</taxon>
        <taxon>Trichogramma</taxon>
    </lineage>
</organism>
<feature type="compositionally biased region" description="Basic and acidic residues" evidence="1">
    <location>
        <begin position="33"/>
        <end position="45"/>
    </location>
</feature>
<keyword evidence="2" id="KW-0472">Membrane</keyword>
<reference evidence="3 4" key="1">
    <citation type="submission" date="2020-02" db="EMBL/GenBank/DDBJ databases">
        <authorList>
            <person name="Ferguson B K."/>
        </authorList>
    </citation>
    <scope>NUCLEOTIDE SEQUENCE [LARGE SCALE GENOMIC DNA]</scope>
</reference>
<evidence type="ECO:0000256" key="1">
    <source>
        <dbReference type="SAM" id="MobiDB-lite"/>
    </source>
</evidence>
<dbReference type="PANTHER" id="PTHR37685:SF1">
    <property type="entry name" value="GEO11136P1-RELATED"/>
    <property type="match status" value="1"/>
</dbReference>
<dbReference type="Proteomes" id="UP000479190">
    <property type="component" value="Unassembled WGS sequence"/>
</dbReference>
<dbReference type="AlphaFoldDB" id="A0A6H5INA7"/>
<gene>
    <name evidence="3" type="ORF">TBRA_LOCUS10646</name>
</gene>
<keyword evidence="2" id="KW-1133">Transmembrane helix</keyword>
<feature type="region of interest" description="Disordered" evidence="1">
    <location>
        <begin position="1"/>
        <end position="132"/>
    </location>
</feature>
<accession>A0A6H5INA7</accession>
<evidence type="ECO:0000256" key="2">
    <source>
        <dbReference type="SAM" id="Phobius"/>
    </source>
</evidence>
<dbReference type="EMBL" id="CADCXV010000928">
    <property type="protein sequence ID" value="CAB0038879.1"/>
    <property type="molecule type" value="Genomic_DNA"/>
</dbReference>
<evidence type="ECO:0000313" key="3">
    <source>
        <dbReference type="EMBL" id="CAB0038879.1"/>
    </source>
</evidence>
<feature type="compositionally biased region" description="Acidic residues" evidence="1">
    <location>
        <begin position="89"/>
        <end position="104"/>
    </location>
</feature>